<protein>
    <recommendedName>
        <fullName evidence="4">Heterokaryon incompatibility domain-containing protein</fullName>
    </recommendedName>
</protein>
<dbReference type="EMBL" id="CAWUHD010000009">
    <property type="protein sequence ID" value="CAK7212602.1"/>
    <property type="molecule type" value="Genomic_DNA"/>
</dbReference>
<organism evidence="2 3">
    <name type="scientific">Sporothrix eucalyptigena</name>
    <dbReference type="NCBI Taxonomy" id="1812306"/>
    <lineage>
        <taxon>Eukaryota</taxon>
        <taxon>Fungi</taxon>
        <taxon>Dikarya</taxon>
        <taxon>Ascomycota</taxon>
        <taxon>Pezizomycotina</taxon>
        <taxon>Sordariomycetes</taxon>
        <taxon>Sordariomycetidae</taxon>
        <taxon>Ophiostomatales</taxon>
        <taxon>Ophiostomataceae</taxon>
        <taxon>Sporothrix</taxon>
    </lineage>
</organism>
<reference evidence="2 3" key="1">
    <citation type="submission" date="2024-01" db="EMBL/GenBank/DDBJ databases">
        <authorList>
            <person name="Allen C."/>
            <person name="Tagirdzhanova G."/>
        </authorList>
    </citation>
    <scope>NUCLEOTIDE SEQUENCE [LARGE SCALE GENOMIC DNA]</scope>
</reference>
<keyword evidence="3" id="KW-1185">Reference proteome</keyword>
<evidence type="ECO:0000256" key="1">
    <source>
        <dbReference type="SAM" id="MobiDB-lite"/>
    </source>
</evidence>
<proteinExistence type="predicted"/>
<feature type="compositionally biased region" description="Basic and acidic residues" evidence="1">
    <location>
        <begin position="611"/>
        <end position="621"/>
    </location>
</feature>
<feature type="region of interest" description="Disordered" evidence="1">
    <location>
        <begin position="611"/>
        <end position="634"/>
    </location>
</feature>
<sequence>MDEVSSSCRFQGLGTEETLRVGRENHSVTFTRDHPDEGTVRAAHHMACLDMWGPELPNFERDAIFYMFTPSWAGEARRRERIRGFLIEKLQIAFPAAKLPRELWAMIADEGLVRWYAVEAIREASENASSCSAELNRSQGIWAHYTFIEGVRYIERLTRAPPEDEGDVALSSNQKTWIKLLDGREALRKPMLYILEDHFGIRQLIFASPDDDMARVAASYTDEELDDTRNNMWWRTVRFNPWQNLRALSDDIKLRCILSVKPGKENWGYNSPSDTAWRWPKVPLSSTLGTVMSVNYTPTRERTRSDTFDTWYMESIILNEPDTTGYSALWDKSLVAFHTHHNGESDFSFYHDYDHLAPFGVWIYFPMQKNERIIHVFRRESYKESQMGLLFRTNCNRNWLMGPGLPLPSAYHQAGHHLWYHHQCQLPKDKPLRMFYNSTPVGIKKLQFEHGTTATLPSSRPVWLLKQPPSIMSDTECCASKVILDGIVRVTPSYKAAVMMPLLGTAAALEETPQTPRLFICGFLFEYNSGRAPVVLGEFRLDGAREPVDLTGLDDLSFGYRKEGYLHHIVQISTEQRDNEPHLEWTRVSLFGIVEMWYNSYYSRIFHLKGKRPDPEGDRRSNTAKGYGIVTGQV</sequence>
<evidence type="ECO:0000313" key="3">
    <source>
        <dbReference type="Proteomes" id="UP001642482"/>
    </source>
</evidence>
<dbReference type="Proteomes" id="UP001642482">
    <property type="component" value="Unassembled WGS sequence"/>
</dbReference>
<gene>
    <name evidence="2" type="ORF">SEUCBS140593_001558</name>
</gene>
<comment type="caution">
    <text evidence="2">The sequence shown here is derived from an EMBL/GenBank/DDBJ whole genome shotgun (WGS) entry which is preliminary data.</text>
</comment>
<accession>A0ABP0AZ80</accession>
<evidence type="ECO:0008006" key="4">
    <source>
        <dbReference type="Google" id="ProtNLM"/>
    </source>
</evidence>
<evidence type="ECO:0000313" key="2">
    <source>
        <dbReference type="EMBL" id="CAK7212602.1"/>
    </source>
</evidence>
<name>A0ABP0AZ80_9PEZI</name>